<proteinExistence type="predicted"/>
<name>A0A1X9SNU0_9BACT</name>
<dbReference type="Proteomes" id="UP000202031">
    <property type="component" value="Chromosome"/>
</dbReference>
<evidence type="ECO:0000313" key="1">
    <source>
        <dbReference type="EMBL" id="ARQ97914.1"/>
    </source>
</evidence>
<evidence type="ECO:0000313" key="2">
    <source>
        <dbReference type="Proteomes" id="UP000202031"/>
    </source>
</evidence>
<accession>A0A1X9SNU0</accession>
<dbReference type="KEGG" id="clx:CLAN_1190"/>
<dbReference type="AlphaFoldDB" id="A0A1X9SNU0"/>
<protein>
    <submittedName>
        <fullName evidence="1">Uncharacterized protein</fullName>
    </submittedName>
</protein>
<gene>
    <name evidence="1" type="ORF">CLAN_1190</name>
</gene>
<reference evidence="2" key="1">
    <citation type="journal article" date="2017" name="Genome Biol. Evol.">
        <title>Comparative Genomic Analysis Identifies a Campylobacter Clade Deficient in Selenium Metabolism.</title>
        <authorList>
            <person name="Miller W.G."/>
            <person name="Yee E."/>
            <person name="Lopes B.S."/>
            <person name="Chapman M.H."/>
            <person name="Huynh S."/>
            <person name="Bono J.L."/>
            <person name="Parker C.T."/>
            <person name="Strachan N.J.C."/>
            <person name="Forbes K.J."/>
        </authorList>
    </citation>
    <scope>NUCLEOTIDE SEQUENCE [LARGE SCALE GENOMIC DNA]</scope>
    <source>
        <strain evidence="2">NCTC 13004</strain>
    </source>
</reference>
<sequence>MADATPSPLTTPNPLEKPFNGWLTPRIFIGEPHEVGALVRGQADGACRKRRLVAVRS</sequence>
<dbReference type="EMBL" id="CP015578">
    <property type="protein sequence ID" value="ARQ97914.1"/>
    <property type="molecule type" value="Genomic_DNA"/>
</dbReference>
<organism evidence="1 2">
    <name type="scientific">Campylobacter lanienae NCTC 13004</name>
    <dbReference type="NCBI Taxonomy" id="1031753"/>
    <lineage>
        <taxon>Bacteria</taxon>
        <taxon>Pseudomonadati</taxon>
        <taxon>Campylobacterota</taxon>
        <taxon>Epsilonproteobacteria</taxon>
        <taxon>Campylobacterales</taxon>
        <taxon>Campylobacteraceae</taxon>
        <taxon>Campylobacter</taxon>
    </lineage>
</organism>